<comment type="caution">
    <text evidence="2">The sequence shown here is derived from an EMBL/GenBank/DDBJ whole genome shotgun (WGS) entry which is preliminary data.</text>
</comment>
<gene>
    <name evidence="2" type="ORF">A3A71_01120</name>
</gene>
<keyword evidence="1" id="KW-1133">Transmembrane helix</keyword>
<evidence type="ECO:0000256" key="1">
    <source>
        <dbReference type="SAM" id="Phobius"/>
    </source>
</evidence>
<dbReference type="Proteomes" id="UP000177481">
    <property type="component" value="Unassembled WGS sequence"/>
</dbReference>
<dbReference type="EMBL" id="MEZX01000002">
    <property type="protein sequence ID" value="OGD64639.1"/>
    <property type="molecule type" value="Genomic_DNA"/>
</dbReference>
<feature type="transmembrane region" description="Helical" evidence="1">
    <location>
        <begin position="61"/>
        <end position="80"/>
    </location>
</feature>
<reference evidence="2 3" key="1">
    <citation type="journal article" date="2016" name="Nat. Commun.">
        <title>Thousands of microbial genomes shed light on interconnected biogeochemical processes in an aquifer system.</title>
        <authorList>
            <person name="Anantharaman K."/>
            <person name="Brown C.T."/>
            <person name="Hug L.A."/>
            <person name="Sharon I."/>
            <person name="Castelle C.J."/>
            <person name="Probst A.J."/>
            <person name="Thomas B.C."/>
            <person name="Singh A."/>
            <person name="Wilkins M.J."/>
            <person name="Karaoz U."/>
            <person name="Brodie E.L."/>
            <person name="Williams K.H."/>
            <person name="Hubbard S.S."/>
            <person name="Banfield J.F."/>
        </authorList>
    </citation>
    <scope>NUCLEOTIDE SEQUENCE [LARGE SCALE GENOMIC DNA]</scope>
</reference>
<sequence>MDRVTRSIVSWALIGAVVGLVYGYYTEKPYDRPGSNSPSYWASDEGRAVQSQLTKKIGGQGLSGLAIGALVGALAAAVAGNKKE</sequence>
<keyword evidence="1" id="KW-0472">Membrane</keyword>
<keyword evidence="1" id="KW-0812">Transmembrane</keyword>
<protein>
    <submittedName>
        <fullName evidence="2">Uncharacterized protein</fullName>
    </submittedName>
</protein>
<evidence type="ECO:0000313" key="2">
    <source>
        <dbReference type="EMBL" id="OGD64639.1"/>
    </source>
</evidence>
<dbReference type="AlphaFoldDB" id="A0A1F5EB53"/>
<evidence type="ECO:0000313" key="3">
    <source>
        <dbReference type="Proteomes" id="UP000177481"/>
    </source>
</evidence>
<name>A0A1F5EB53_9BACT</name>
<accession>A0A1F5EB53</accession>
<organism evidence="2 3">
    <name type="scientific">Candidatus Berkelbacteria bacterium RIFCSPLOWO2_01_FULL_50_28</name>
    <dbReference type="NCBI Taxonomy" id="1797471"/>
    <lineage>
        <taxon>Bacteria</taxon>
        <taxon>Candidatus Berkelbacteria</taxon>
    </lineage>
</organism>
<feature type="transmembrane region" description="Helical" evidence="1">
    <location>
        <begin position="7"/>
        <end position="25"/>
    </location>
</feature>
<proteinExistence type="predicted"/>